<keyword evidence="4" id="KW-0540">Nuclease</keyword>
<dbReference type="InterPro" id="IPR039537">
    <property type="entry name" value="Retrotran_Ty1/copia-like"/>
</dbReference>
<dbReference type="InterPro" id="IPR054722">
    <property type="entry name" value="PolX-like_BBD"/>
</dbReference>
<accession>A0AAP0BC02</accession>
<dbReference type="GO" id="GO:0004519">
    <property type="term" value="F:endonuclease activity"/>
    <property type="evidence" value="ECO:0007669"/>
    <property type="project" value="UniProtKB-KW"/>
</dbReference>
<evidence type="ECO:0000256" key="9">
    <source>
        <dbReference type="ARBA" id="ARBA00022840"/>
    </source>
</evidence>
<dbReference type="Pfam" id="PF00665">
    <property type="entry name" value="rve"/>
    <property type="match status" value="1"/>
</dbReference>
<keyword evidence="6" id="KW-0547">Nucleotide-binding</keyword>
<dbReference type="Gene3D" id="3.30.420.10">
    <property type="entry name" value="Ribonuclease H-like superfamily/Ribonuclease H"/>
    <property type="match status" value="1"/>
</dbReference>
<feature type="domain" description="Integrase catalytic" evidence="17">
    <location>
        <begin position="391"/>
        <end position="557"/>
    </location>
</feature>
<dbReference type="InterPro" id="IPR025724">
    <property type="entry name" value="GAG-pre-integrase_dom"/>
</dbReference>
<feature type="region of interest" description="Disordered" evidence="16">
    <location>
        <begin position="93"/>
        <end position="129"/>
    </location>
</feature>
<keyword evidence="13" id="KW-0808">Transferase</keyword>
<keyword evidence="14" id="KW-0917">Virion maturation</keyword>
<dbReference type="GO" id="GO:0003964">
    <property type="term" value="F:RNA-directed DNA polymerase activity"/>
    <property type="evidence" value="ECO:0007669"/>
    <property type="project" value="UniProtKB-KW"/>
</dbReference>
<evidence type="ECO:0000256" key="11">
    <source>
        <dbReference type="ARBA" id="ARBA00022908"/>
    </source>
</evidence>
<dbReference type="EMBL" id="JBBWWQ010000011">
    <property type="protein sequence ID" value="KAK8935338.1"/>
    <property type="molecule type" value="Genomic_DNA"/>
</dbReference>
<dbReference type="GO" id="GO:0003676">
    <property type="term" value="F:nucleic acid binding"/>
    <property type="evidence" value="ECO:0007669"/>
    <property type="project" value="InterPro"/>
</dbReference>
<dbReference type="Proteomes" id="UP001418222">
    <property type="component" value="Unassembled WGS sequence"/>
</dbReference>
<evidence type="ECO:0000256" key="5">
    <source>
        <dbReference type="ARBA" id="ARBA00022723"/>
    </source>
</evidence>
<gene>
    <name evidence="18" type="ORF">KSP39_PZI014000</name>
</gene>
<evidence type="ECO:0000256" key="13">
    <source>
        <dbReference type="ARBA" id="ARBA00022932"/>
    </source>
</evidence>
<keyword evidence="10" id="KW-0460">Magnesium</keyword>
<keyword evidence="3" id="KW-0645">Protease</keyword>
<dbReference type="InterPro" id="IPR001584">
    <property type="entry name" value="Integrase_cat-core"/>
</dbReference>
<dbReference type="Pfam" id="PF25597">
    <property type="entry name" value="SH3_retrovirus"/>
    <property type="match status" value="1"/>
</dbReference>
<organism evidence="18 19">
    <name type="scientific">Platanthera zijinensis</name>
    <dbReference type="NCBI Taxonomy" id="2320716"/>
    <lineage>
        <taxon>Eukaryota</taxon>
        <taxon>Viridiplantae</taxon>
        <taxon>Streptophyta</taxon>
        <taxon>Embryophyta</taxon>
        <taxon>Tracheophyta</taxon>
        <taxon>Spermatophyta</taxon>
        <taxon>Magnoliopsida</taxon>
        <taxon>Liliopsida</taxon>
        <taxon>Asparagales</taxon>
        <taxon>Orchidaceae</taxon>
        <taxon>Orchidoideae</taxon>
        <taxon>Orchideae</taxon>
        <taxon>Orchidinae</taxon>
        <taxon>Platanthera</taxon>
    </lineage>
</organism>
<keyword evidence="7" id="KW-0255">Endonuclease</keyword>
<evidence type="ECO:0000313" key="18">
    <source>
        <dbReference type="EMBL" id="KAK8935338.1"/>
    </source>
</evidence>
<evidence type="ECO:0000256" key="15">
    <source>
        <dbReference type="ARBA" id="ARBA00023172"/>
    </source>
</evidence>
<evidence type="ECO:0000256" key="1">
    <source>
        <dbReference type="ARBA" id="ARBA00002180"/>
    </source>
</evidence>
<reference evidence="18 19" key="1">
    <citation type="journal article" date="2022" name="Nat. Plants">
        <title>Genomes of leafy and leafless Platanthera orchids illuminate the evolution of mycoheterotrophy.</title>
        <authorList>
            <person name="Li M.H."/>
            <person name="Liu K.W."/>
            <person name="Li Z."/>
            <person name="Lu H.C."/>
            <person name="Ye Q.L."/>
            <person name="Zhang D."/>
            <person name="Wang J.Y."/>
            <person name="Li Y.F."/>
            <person name="Zhong Z.M."/>
            <person name="Liu X."/>
            <person name="Yu X."/>
            <person name="Liu D.K."/>
            <person name="Tu X.D."/>
            <person name="Liu B."/>
            <person name="Hao Y."/>
            <person name="Liao X.Y."/>
            <person name="Jiang Y.T."/>
            <person name="Sun W.H."/>
            <person name="Chen J."/>
            <person name="Chen Y.Q."/>
            <person name="Ai Y."/>
            <person name="Zhai J.W."/>
            <person name="Wu S.S."/>
            <person name="Zhou Z."/>
            <person name="Hsiao Y.Y."/>
            <person name="Wu W.L."/>
            <person name="Chen Y.Y."/>
            <person name="Lin Y.F."/>
            <person name="Hsu J.L."/>
            <person name="Li C.Y."/>
            <person name="Wang Z.W."/>
            <person name="Zhao X."/>
            <person name="Zhong W.Y."/>
            <person name="Ma X.K."/>
            <person name="Ma L."/>
            <person name="Huang J."/>
            <person name="Chen G.Z."/>
            <person name="Huang M.Z."/>
            <person name="Huang L."/>
            <person name="Peng D.H."/>
            <person name="Luo Y.B."/>
            <person name="Zou S.Q."/>
            <person name="Chen S.P."/>
            <person name="Lan S."/>
            <person name="Tsai W.C."/>
            <person name="Van de Peer Y."/>
            <person name="Liu Z.J."/>
        </authorList>
    </citation>
    <scope>NUCLEOTIDE SEQUENCE [LARGE SCALE GENOMIC DNA]</scope>
    <source>
        <strain evidence="18">Lor287</strain>
    </source>
</reference>
<keyword evidence="9" id="KW-0067">ATP-binding</keyword>
<dbReference type="GO" id="GO:0008233">
    <property type="term" value="F:peptidase activity"/>
    <property type="evidence" value="ECO:0007669"/>
    <property type="project" value="UniProtKB-KW"/>
</dbReference>
<sequence length="738" mass="83741">MDSNETVQNFFAKITSIVNQIRSLGGVIEEQQIVEKVLRSLPHSHKHIVSAILEAHDLETLTVIDLMASLQTHEDLLNIHEEPELEKVFQTQVTVQHKKNTEKRRNDAGKNTTRPKNFGPQRQNNTNNNDGNYPPCIICKKSNHEPKNCYWRCKNCKIPNHSAEKCWYKPKEEAKVTENDSDQYLFTCSSSKSCDDISTWYIDSGCSNHMVCDESFFTTIDKNWKSVVTLGGGRKEKIEGRGTITVLTPQGETKMIANVQYVPTLTQNLLSVGQLLKKGFKVHFNDNTCEIVEPRGLTVVITAHMNTSNIFVLSLPPAQPKALMTDTDSVAQNSQLWHNRLGHISPSTMSYVIKEQLVDGIPDITISLHNCSSCVEAKSHRLPFPKTATRRASTPLELLHMDLWGPAPVPSLGEKKYYLLIVDDYSRYMWLYHLTNKSKTFEKFQNYKKLMENQLDKKIKAVRTDRGGEFTSNQFNKFCMESGIRRELTAPYSPQQNGIVKRRNRTILEVARSMILHSGSPKSFWGEAITTVVYILNRLPSKSLQKTTPYEVLHGQKPSMSHLKTFGCIAFTHINKGGGDKLESKSQKCILLGYSNESKAYRLLEPNTKKITIARDVIFHENEFYNWASDSTPINSTFRVPVELETSSNPIPCNGDSVEQENEPHDSESETSSPIKTRSITDLYQSTEVVMLAHTPTSHNEALQNKDWREAMVEELKTIEKNGTWLLLPRPPGKKLLA</sequence>
<keyword evidence="12" id="KW-0695">RNA-directed DNA polymerase</keyword>
<evidence type="ECO:0000256" key="7">
    <source>
        <dbReference type="ARBA" id="ARBA00022759"/>
    </source>
</evidence>
<evidence type="ECO:0000313" key="19">
    <source>
        <dbReference type="Proteomes" id="UP001418222"/>
    </source>
</evidence>
<evidence type="ECO:0000256" key="2">
    <source>
        <dbReference type="ARBA" id="ARBA00022612"/>
    </source>
</evidence>
<evidence type="ECO:0000259" key="17">
    <source>
        <dbReference type="PROSITE" id="PS50994"/>
    </source>
</evidence>
<keyword evidence="13" id="KW-0548">Nucleotidyltransferase</keyword>
<dbReference type="Pfam" id="PF13976">
    <property type="entry name" value="gag_pre-integrs"/>
    <property type="match status" value="1"/>
</dbReference>
<evidence type="ECO:0000256" key="3">
    <source>
        <dbReference type="ARBA" id="ARBA00022670"/>
    </source>
</evidence>
<dbReference type="GO" id="GO:0005524">
    <property type="term" value="F:ATP binding"/>
    <property type="evidence" value="ECO:0007669"/>
    <property type="project" value="UniProtKB-KW"/>
</dbReference>
<evidence type="ECO:0000256" key="4">
    <source>
        <dbReference type="ARBA" id="ARBA00022722"/>
    </source>
</evidence>
<evidence type="ECO:0000256" key="10">
    <source>
        <dbReference type="ARBA" id="ARBA00022842"/>
    </source>
</evidence>
<dbReference type="InterPro" id="IPR057670">
    <property type="entry name" value="SH3_retrovirus"/>
</dbReference>
<dbReference type="Pfam" id="PF22936">
    <property type="entry name" value="Pol_BBD"/>
    <property type="match status" value="1"/>
</dbReference>
<dbReference type="PANTHER" id="PTHR42648">
    <property type="entry name" value="TRANSPOSASE, PUTATIVE-RELATED"/>
    <property type="match status" value="1"/>
</dbReference>
<dbReference type="GO" id="GO:0046872">
    <property type="term" value="F:metal ion binding"/>
    <property type="evidence" value="ECO:0007669"/>
    <property type="project" value="UniProtKB-KW"/>
</dbReference>
<keyword evidence="15" id="KW-0233">DNA recombination</keyword>
<dbReference type="InterPro" id="IPR012337">
    <property type="entry name" value="RNaseH-like_sf"/>
</dbReference>
<comment type="function">
    <text evidence="1">The aspartyl protease (PR) mediates the proteolytic cleavages of the Gag and Gag-Pol polyproteins after assembly of the VLP.</text>
</comment>
<keyword evidence="19" id="KW-1185">Reference proteome</keyword>
<protein>
    <recommendedName>
        <fullName evidence="17">Integrase catalytic domain-containing protein</fullName>
    </recommendedName>
</protein>
<keyword evidence="2" id="KW-1188">Viral release from host cell</keyword>
<proteinExistence type="predicted"/>
<keyword evidence="5" id="KW-0479">Metal-binding</keyword>
<evidence type="ECO:0000256" key="6">
    <source>
        <dbReference type="ARBA" id="ARBA00022741"/>
    </source>
</evidence>
<dbReference type="GO" id="GO:0006310">
    <property type="term" value="P:DNA recombination"/>
    <property type="evidence" value="ECO:0007669"/>
    <property type="project" value="UniProtKB-KW"/>
</dbReference>
<name>A0AAP0BC02_9ASPA</name>
<evidence type="ECO:0000256" key="16">
    <source>
        <dbReference type="SAM" id="MobiDB-lite"/>
    </source>
</evidence>
<feature type="compositionally biased region" description="Polar residues" evidence="16">
    <location>
        <begin position="109"/>
        <end position="123"/>
    </location>
</feature>
<evidence type="ECO:0000256" key="8">
    <source>
        <dbReference type="ARBA" id="ARBA00022801"/>
    </source>
</evidence>
<dbReference type="AlphaFoldDB" id="A0AAP0BC02"/>
<keyword evidence="8" id="KW-0378">Hydrolase</keyword>
<evidence type="ECO:0000256" key="12">
    <source>
        <dbReference type="ARBA" id="ARBA00022918"/>
    </source>
</evidence>
<dbReference type="PANTHER" id="PTHR42648:SF11">
    <property type="entry name" value="TRANSPOSON TY4-P GAG-POL POLYPROTEIN"/>
    <property type="match status" value="1"/>
</dbReference>
<keyword evidence="13" id="KW-0239">DNA-directed DNA polymerase</keyword>
<dbReference type="GO" id="GO:0015074">
    <property type="term" value="P:DNA integration"/>
    <property type="evidence" value="ECO:0007669"/>
    <property type="project" value="UniProtKB-KW"/>
</dbReference>
<dbReference type="Pfam" id="PF14223">
    <property type="entry name" value="Retrotran_gag_2"/>
    <property type="match status" value="1"/>
</dbReference>
<dbReference type="SUPFAM" id="SSF53098">
    <property type="entry name" value="Ribonuclease H-like"/>
    <property type="match status" value="1"/>
</dbReference>
<dbReference type="GO" id="GO:0003887">
    <property type="term" value="F:DNA-directed DNA polymerase activity"/>
    <property type="evidence" value="ECO:0007669"/>
    <property type="project" value="UniProtKB-KW"/>
</dbReference>
<comment type="caution">
    <text evidence="18">The sequence shown here is derived from an EMBL/GenBank/DDBJ whole genome shotgun (WGS) entry which is preliminary data.</text>
</comment>
<feature type="region of interest" description="Disordered" evidence="16">
    <location>
        <begin position="645"/>
        <end position="678"/>
    </location>
</feature>
<dbReference type="InterPro" id="IPR036397">
    <property type="entry name" value="RNaseH_sf"/>
</dbReference>
<evidence type="ECO:0000256" key="14">
    <source>
        <dbReference type="ARBA" id="ARBA00023113"/>
    </source>
</evidence>
<dbReference type="PROSITE" id="PS50994">
    <property type="entry name" value="INTEGRASE"/>
    <property type="match status" value="1"/>
</dbReference>
<dbReference type="GO" id="GO:0006508">
    <property type="term" value="P:proteolysis"/>
    <property type="evidence" value="ECO:0007669"/>
    <property type="project" value="UniProtKB-KW"/>
</dbReference>
<keyword evidence="11" id="KW-0229">DNA integration</keyword>